<dbReference type="RefSeq" id="WP_050005789.1">
    <property type="nucleotide sequence ID" value="NZ_JXXK01000019.1"/>
</dbReference>
<dbReference type="AlphaFoldDB" id="A0A0D8IXX6"/>
<reference evidence="2" key="1">
    <citation type="submission" date="2015-02" db="EMBL/GenBank/DDBJ databases">
        <title>A novel member of the family Ruminococcaceae isolated from human feces.</title>
        <authorList>
            <person name="Shkoporov A.N."/>
            <person name="Chaplin A.V."/>
            <person name="Motuzova O.V."/>
            <person name="Kafarskaia L.I."/>
            <person name="Khokhlova E.V."/>
            <person name="Efimov B.A."/>
        </authorList>
    </citation>
    <scope>NUCLEOTIDE SEQUENCE [LARGE SCALE GENOMIC DNA]</scope>
    <source>
        <strain evidence="2">585-1</strain>
    </source>
</reference>
<gene>
    <name evidence="2" type="ORF">TQ39_12780</name>
</gene>
<protein>
    <submittedName>
        <fullName evidence="2">Uncharacterized protein</fullName>
    </submittedName>
</protein>
<feature type="chain" id="PRO_5002330638" evidence="1">
    <location>
        <begin position="28"/>
        <end position="268"/>
    </location>
</feature>
<proteinExistence type="predicted"/>
<organism evidence="2 3">
    <name type="scientific">Ruthenibacterium lactatiformans</name>
    <dbReference type="NCBI Taxonomy" id="1550024"/>
    <lineage>
        <taxon>Bacteria</taxon>
        <taxon>Bacillati</taxon>
        <taxon>Bacillota</taxon>
        <taxon>Clostridia</taxon>
        <taxon>Eubacteriales</taxon>
        <taxon>Oscillospiraceae</taxon>
        <taxon>Ruthenibacterium</taxon>
    </lineage>
</organism>
<name>A0A0D8IXX6_9FIRM</name>
<keyword evidence="3" id="KW-1185">Reference proteome</keyword>
<evidence type="ECO:0000313" key="2">
    <source>
        <dbReference type="EMBL" id="KJF39329.1"/>
    </source>
</evidence>
<keyword evidence="1" id="KW-0732">Signal</keyword>
<dbReference type="Proteomes" id="UP000032483">
    <property type="component" value="Unassembled WGS sequence"/>
</dbReference>
<sequence>MKKTSKLISAFMAAILCFNLMPFSAFAAESPATEISFSAADLETYNQELADLGLNNDEIQQLQNITSKIANATTMREVDALMKSYHAILESTPLAAATTITSYSGGTLTLDYTGSLSPISNVIFTKVIYMGNKQVEFYQKGMNSPTFVTFLVDELIGQGVSLITKSVAAKIAAALSVPESAVAFLIGTSVAATLFVFQNLETWDLNDAIENSSNGKVKLEYFYSTNIVFPYYQEYQNFEPWDNNKVEIPADYDYDWQSGVYDCEYLSQ</sequence>
<feature type="signal peptide" evidence="1">
    <location>
        <begin position="1"/>
        <end position="27"/>
    </location>
</feature>
<evidence type="ECO:0000256" key="1">
    <source>
        <dbReference type="SAM" id="SignalP"/>
    </source>
</evidence>
<comment type="caution">
    <text evidence="2">The sequence shown here is derived from an EMBL/GenBank/DDBJ whole genome shotgun (WGS) entry which is preliminary data.</text>
</comment>
<accession>A0A0D8IXX6</accession>
<dbReference type="EMBL" id="JXXK01000019">
    <property type="protein sequence ID" value="KJF39329.1"/>
    <property type="molecule type" value="Genomic_DNA"/>
</dbReference>
<evidence type="ECO:0000313" key="3">
    <source>
        <dbReference type="Proteomes" id="UP000032483"/>
    </source>
</evidence>
<dbReference type="GeneID" id="42857447"/>